<accession>A0A4V3DLM4</accession>
<dbReference type="Pfam" id="PF25876">
    <property type="entry name" value="HH_MFP_RND"/>
    <property type="match status" value="1"/>
</dbReference>
<dbReference type="Pfam" id="PF25954">
    <property type="entry name" value="Beta-barrel_RND_2"/>
    <property type="match status" value="1"/>
</dbReference>
<dbReference type="Gene3D" id="2.40.30.170">
    <property type="match status" value="1"/>
</dbReference>
<dbReference type="AlphaFoldDB" id="A0A4V3DLM4"/>
<dbReference type="InterPro" id="IPR058792">
    <property type="entry name" value="Beta-barrel_RND_2"/>
</dbReference>
<dbReference type="InterPro" id="IPR006143">
    <property type="entry name" value="RND_pump_MFP"/>
</dbReference>
<name>A0A4V3DLM4_9GAMM</name>
<dbReference type="GO" id="GO:0015562">
    <property type="term" value="F:efflux transmembrane transporter activity"/>
    <property type="evidence" value="ECO:0007669"/>
    <property type="project" value="TreeGrafter"/>
</dbReference>
<feature type="domain" description="Multidrug resistance protein MdtA-like barrel-sandwich hybrid" evidence="3">
    <location>
        <begin position="76"/>
        <end position="207"/>
    </location>
</feature>
<dbReference type="EMBL" id="SNZH01000013">
    <property type="protein sequence ID" value="TDR40326.1"/>
    <property type="molecule type" value="Genomic_DNA"/>
</dbReference>
<dbReference type="PANTHER" id="PTHR30469:SF15">
    <property type="entry name" value="HLYD FAMILY OF SECRETION PROTEINS"/>
    <property type="match status" value="1"/>
</dbReference>
<evidence type="ECO:0000313" key="6">
    <source>
        <dbReference type="Proteomes" id="UP000295293"/>
    </source>
</evidence>
<evidence type="ECO:0000259" key="4">
    <source>
        <dbReference type="Pfam" id="PF25954"/>
    </source>
</evidence>
<feature type="domain" description="CusB-like beta-barrel" evidence="4">
    <location>
        <begin position="218"/>
        <end position="291"/>
    </location>
</feature>
<evidence type="ECO:0000259" key="2">
    <source>
        <dbReference type="Pfam" id="PF25876"/>
    </source>
</evidence>
<dbReference type="PROSITE" id="PS51257">
    <property type="entry name" value="PROKAR_LIPOPROTEIN"/>
    <property type="match status" value="1"/>
</dbReference>
<feature type="domain" description="Multidrug resistance protein MdtA-like alpha-helical hairpin" evidence="2">
    <location>
        <begin position="113"/>
        <end position="180"/>
    </location>
</feature>
<evidence type="ECO:0000256" key="1">
    <source>
        <dbReference type="ARBA" id="ARBA00009477"/>
    </source>
</evidence>
<gene>
    <name evidence="5" type="ORF">DFR29_11326</name>
</gene>
<evidence type="ECO:0000313" key="5">
    <source>
        <dbReference type="EMBL" id="TDR40326.1"/>
    </source>
</evidence>
<dbReference type="PANTHER" id="PTHR30469">
    <property type="entry name" value="MULTIDRUG RESISTANCE PROTEIN MDTA"/>
    <property type="match status" value="1"/>
</dbReference>
<dbReference type="GO" id="GO:1990281">
    <property type="term" value="C:efflux pump complex"/>
    <property type="evidence" value="ECO:0007669"/>
    <property type="project" value="TreeGrafter"/>
</dbReference>
<dbReference type="NCBIfam" id="TIGR01730">
    <property type="entry name" value="RND_mfp"/>
    <property type="match status" value="1"/>
</dbReference>
<dbReference type="SUPFAM" id="SSF111369">
    <property type="entry name" value="HlyD-like secretion proteins"/>
    <property type="match status" value="1"/>
</dbReference>
<dbReference type="RefSeq" id="WP_133820282.1">
    <property type="nucleotide sequence ID" value="NZ_SNZH01000013.1"/>
</dbReference>
<protein>
    <submittedName>
        <fullName evidence="5">Multidrug efflux system membrane fusion protein</fullName>
    </submittedName>
</protein>
<organism evidence="5 6">
    <name type="scientific">Tahibacter aquaticus</name>
    <dbReference type="NCBI Taxonomy" id="520092"/>
    <lineage>
        <taxon>Bacteria</taxon>
        <taxon>Pseudomonadati</taxon>
        <taxon>Pseudomonadota</taxon>
        <taxon>Gammaproteobacteria</taxon>
        <taxon>Lysobacterales</taxon>
        <taxon>Rhodanobacteraceae</taxon>
        <taxon>Tahibacter</taxon>
    </lineage>
</organism>
<dbReference type="Pfam" id="PF25917">
    <property type="entry name" value="BSH_RND"/>
    <property type="match status" value="1"/>
</dbReference>
<reference evidence="5 6" key="1">
    <citation type="submission" date="2019-03" db="EMBL/GenBank/DDBJ databases">
        <title>Genomic Encyclopedia of Type Strains, Phase IV (KMG-IV): sequencing the most valuable type-strain genomes for metagenomic binning, comparative biology and taxonomic classification.</title>
        <authorList>
            <person name="Goeker M."/>
        </authorList>
    </citation>
    <scope>NUCLEOTIDE SEQUENCE [LARGE SCALE GENOMIC DNA]</scope>
    <source>
        <strain evidence="5 6">DSM 21667</strain>
    </source>
</reference>
<comment type="caution">
    <text evidence="5">The sequence shown here is derived from an EMBL/GenBank/DDBJ whole genome shotgun (WGS) entry which is preliminary data.</text>
</comment>
<dbReference type="Gene3D" id="1.10.287.470">
    <property type="entry name" value="Helix hairpin bin"/>
    <property type="match status" value="1"/>
</dbReference>
<dbReference type="Gene3D" id="2.40.50.100">
    <property type="match status" value="1"/>
</dbReference>
<keyword evidence="6" id="KW-1185">Reference proteome</keyword>
<dbReference type="Proteomes" id="UP000295293">
    <property type="component" value="Unassembled WGS sequence"/>
</dbReference>
<proteinExistence type="inferred from homology"/>
<dbReference type="InterPro" id="IPR058624">
    <property type="entry name" value="MdtA-like_HH"/>
</dbReference>
<evidence type="ECO:0000259" key="3">
    <source>
        <dbReference type="Pfam" id="PF25917"/>
    </source>
</evidence>
<dbReference type="Gene3D" id="2.40.420.20">
    <property type="match status" value="1"/>
</dbReference>
<dbReference type="InterPro" id="IPR058625">
    <property type="entry name" value="MdtA-like_BSH"/>
</dbReference>
<dbReference type="OrthoDB" id="9806939at2"/>
<sequence>MRAPVAPSPLNRLSRLGLGLILALPTVLWLSGCSTHAEVQDPIRPAIVAQPQSAAAESGTLYSGDIKARYESALGFRVGGKIRQRHVDVGAHVKAGDLIAELDPQDLHLQAGSARAALAAADADLATAKSERTRYEALRGKNFVSETQFDAVDNRLKAAAARATEARAALNVAQNQAGYSELRADHDGVITSMMAEAGQVVAPGQSIATLARDGEREVEISVPENRIADYRKDQAAIVELWAEAGKHLSGTLREISPEADATTRTFRVRVALGENSGSAKLGQTARVFFAGGELESAHLIPLSALYEHEGKPAVWILDTKTRQVHIKPVTVSAYREQGVVLKDGLGNQDWIVAAGVHKLREGQSVNPVDHSNKPLTL</sequence>
<comment type="similarity">
    <text evidence="1">Belongs to the membrane fusion protein (MFP) (TC 8.A.1) family.</text>
</comment>